<dbReference type="PROSITE" id="PS50158">
    <property type="entry name" value="ZF_CCHC"/>
    <property type="match status" value="1"/>
</dbReference>
<dbReference type="InterPro" id="IPR013103">
    <property type="entry name" value="RVT_2"/>
</dbReference>
<gene>
    <name evidence="6" type="ORF">HRI_001857100</name>
</gene>
<evidence type="ECO:0000259" key="5">
    <source>
        <dbReference type="PROSITE" id="PS50994"/>
    </source>
</evidence>
<dbReference type="SUPFAM" id="SSF56672">
    <property type="entry name" value="DNA/RNA polymerases"/>
    <property type="match status" value="1"/>
</dbReference>
<dbReference type="Pfam" id="PF25597">
    <property type="entry name" value="SH3_retrovirus"/>
    <property type="match status" value="1"/>
</dbReference>
<evidence type="ECO:0000256" key="3">
    <source>
        <dbReference type="SAM" id="MobiDB-lite"/>
    </source>
</evidence>
<dbReference type="Proteomes" id="UP001165190">
    <property type="component" value="Unassembled WGS sequence"/>
</dbReference>
<dbReference type="PANTHER" id="PTHR11439:SF467">
    <property type="entry name" value="INTEGRASE CATALYTIC DOMAIN-CONTAINING PROTEIN"/>
    <property type="match status" value="1"/>
</dbReference>
<dbReference type="Pfam" id="PF00665">
    <property type="entry name" value="rve"/>
    <property type="match status" value="1"/>
</dbReference>
<organism evidence="6 7">
    <name type="scientific">Hibiscus trionum</name>
    <name type="common">Flower of an hour</name>
    <dbReference type="NCBI Taxonomy" id="183268"/>
    <lineage>
        <taxon>Eukaryota</taxon>
        <taxon>Viridiplantae</taxon>
        <taxon>Streptophyta</taxon>
        <taxon>Embryophyta</taxon>
        <taxon>Tracheophyta</taxon>
        <taxon>Spermatophyta</taxon>
        <taxon>Magnoliopsida</taxon>
        <taxon>eudicotyledons</taxon>
        <taxon>Gunneridae</taxon>
        <taxon>Pentapetalae</taxon>
        <taxon>rosids</taxon>
        <taxon>malvids</taxon>
        <taxon>Malvales</taxon>
        <taxon>Malvaceae</taxon>
        <taxon>Malvoideae</taxon>
        <taxon>Hibiscus</taxon>
    </lineage>
</organism>
<dbReference type="InterPro" id="IPR001878">
    <property type="entry name" value="Znf_CCHC"/>
</dbReference>
<dbReference type="InterPro" id="IPR025724">
    <property type="entry name" value="GAG-pre-integrase_dom"/>
</dbReference>
<proteinExistence type="predicted"/>
<feature type="region of interest" description="Disordered" evidence="3">
    <location>
        <begin position="969"/>
        <end position="1014"/>
    </location>
</feature>
<dbReference type="GO" id="GO:0003676">
    <property type="term" value="F:nucleic acid binding"/>
    <property type="evidence" value="ECO:0007669"/>
    <property type="project" value="InterPro"/>
</dbReference>
<keyword evidence="2" id="KW-0863">Zinc-finger</keyword>
<protein>
    <recommendedName>
        <fullName evidence="8">Polyprotein</fullName>
    </recommendedName>
</protein>
<dbReference type="Pfam" id="PF07727">
    <property type="entry name" value="RVT_2"/>
    <property type="match status" value="1"/>
</dbReference>
<dbReference type="CDD" id="cd09272">
    <property type="entry name" value="RNase_HI_RT_Ty1"/>
    <property type="match status" value="1"/>
</dbReference>
<dbReference type="Pfam" id="PF13976">
    <property type="entry name" value="gag_pre-integrs"/>
    <property type="match status" value="1"/>
</dbReference>
<evidence type="ECO:0000259" key="4">
    <source>
        <dbReference type="PROSITE" id="PS50158"/>
    </source>
</evidence>
<dbReference type="InterPro" id="IPR043502">
    <property type="entry name" value="DNA/RNA_pol_sf"/>
</dbReference>
<keyword evidence="1" id="KW-0064">Aspartyl protease</keyword>
<reference evidence="6" key="1">
    <citation type="submission" date="2023-05" db="EMBL/GenBank/DDBJ databases">
        <title>Genome and transcriptome analyses reveal genes involved in the formation of fine ridges on petal epidermal cells in Hibiscus trionum.</title>
        <authorList>
            <person name="Koshimizu S."/>
            <person name="Masuda S."/>
            <person name="Ishii T."/>
            <person name="Shirasu K."/>
            <person name="Hoshino A."/>
            <person name="Arita M."/>
        </authorList>
    </citation>
    <scope>NUCLEOTIDE SEQUENCE</scope>
    <source>
        <strain evidence="6">Hamamatsu line</strain>
    </source>
</reference>
<dbReference type="InterPro" id="IPR057670">
    <property type="entry name" value="SH3_retrovirus"/>
</dbReference>
<name>A0A9W7HS97_HIBTR</name>
<dbReference type="InterPro" id="IPR054722">
    <property type="entry name" value="PolX-like_BBD"/>
</dbReference>
<dbReference type="GO" id="GO:0004190">
    <property type="term" value="F:aspartic-type endopeptidase activity"/>
    <property type="evidence" value="ECO:0007669"/>
    <property type="project" value="UniProtKB-KW"/>
</dbReference>
<accession>A0A9W7HS97</accession>
<dbReference type="SUPFAM" id="SSF53098">
    <property type="entry name" value="Ribonuclease H-like"/>
    <property type="match status" value="1"/>
</dbReference>
<dbReference type="InterPro" id="IPR012337">
    <property type="entry name" value="RNaseH-like_sf"/>
</dbReference>
<sequence>MVSEVSMAENSTKPFTNKSISIRLDDTNYLLWKQQIIFAIESLALTDHIDSDFSVPDQHILANGVRSVNPEFTRFKQEDSALCSWLLSSMGPSILPALVNYKNALQIWEKVRQIFSVTSTTRVMHLHCSLKNIRKRDQSMRDLAQIQSVCDSLAACGNPLSETMHISTILSGLPSEYEPVVAVITSSQQPYKLDGVTSVLLDTESRQLEVLAQDSLANLVQGSNSSMGHNPFNSSFGYLASGPTNTGYSNAGYSANSGYGYSNTQRSSVPLFRPNNPNSNSARGGTPFRGRGGRFFPGRSRPQCQICGKIGHLANRCYFRFDQAYEGIGNPMAVNQITYSDDDQSFIQGGCASLPSQDQNQGFSGQPASASDPVIASVAAVTEDFSFGDAAWYPDSGATSHLTADAGKFLSSTPYRGSGKVCVADGSSIPISGIGNSVINSCLRPLQLNNLLHVLVVSKNLLSVSKFTKDNNVSVEFFPNFCVVKDLITRQVMLRGSQNDGLYKIESSAIDAADCALFVNNCHKSFLDSGQCSNSFVPCNLSSGSNVLSSTSCFSAVDVNVWHRRLGHPSADVMSKLSTLCNFEKFNKDLISCEACKLGKSHKLPFHSSKTVYDKPLQNVQVDVWGSAPLISNNFCYYVSFVDAATRYTWIYFAAKKYDVAKLVINFHTMAERQSDCKLKVIQSDCGSEFKPLSSYFAKHGIQFLNTCPYTSEQIGRVERKHRHIVELGLTLMAQSGVPFKFWSDSFYTAVYLINRLPSKTLGGCSPYEKMFKKEPNYNFMRIFGCQCYPLTRPYNQNKLQFRSKPCLFLGYSSTQHGYKCLDAEGKLIVSRHVQFNEGCFPCLQDKGVSTSSMANPVGSKYVKPRTIVSPQQELYVPTNSSRSSDTLFSEPMSDDSSVSVPSSQQFHPPVISSPRQAPSQQIPPVVSSPLQASSQQIPFSQQIPQQASPSFPEFVSELVHEHNSEYSSSVHPSTVAEPHVSELPEHVSELPESVSNSANSPSGEMPSGSAKLPTHTMVTRSKAGVFKPKVFLAQPDVQDSVPTTIQQAMDSPVWKEAVLKEYEALLSKETWTLVDLPADRIPIGCKWLFKIKHNSDGSIARYKARLVAKGFSQQAGFDYFETYSPVVKLVTVRILLSVALNNGWCLRQIDIDNAFLNGDLSEEVYMQQPPGFEQQSSHGNKLVCKLQKSLYGLKQAPRAWFEKFRNHLVTSLKFTSSLADSSLYFRESNGNIVYIMVYVDDIVVTGNSATEVSLVIEDISKAFSLKDLGQLTYFLGMNIQSVSQGLILSQKKHILELLEKTKMNDATVTPTPMVTSPQISSKDGVALEDGSLYRQVVGTLQHICTTRLDIQFAVNKLSQYMQAPLDKHWTAVKRIIRYLKVTLNHGLFFSNSPGSNTLVAYTDSDWGTSIDDKRSTGGHCVFLGGNLVSWGSKKQSVVSRSSTEAEFRSLADTMCDTMWVRSLLSELKIQLSKTHVIWCDNTSAIAHSANPVHHAKLKHVELDLSFVREKVAAGQFQVCYVPASEQIADVLTKPLSAAFFVHLRQKLRVYYPDELRSQVTQ</sequence>
<dbReference type="PANTHER" id="PTHR11439">
    <property type="entry name" value="GAG-POL-RELATED RETROTRANSPOSON"/>
    <property type="match status" value="1"/>
</dbReference>
<dbReference type="EMBL" id="BSYR01000019">
    <property type="protein sequence ID" value="GMI81878.1"/>
    <property type="molecule type" value="Genomic_DNA"/>
</dbReference>
<keyword evidence="7" id="KW-1185">Reference proteome</keyword>
<feature type="compositionally biased region" description="Low complexity" evidence="3">
    <location>
        <begin position="890"/>
        <end position="904"/>
    </location>
</feature>
<dbReference type="Pfam" id="PF22936">
    <property type="entry name" value="Pol_BBD"/>
    <property type="match status" value="1"/>
</dbReference>
<dbReference type="Pfam" id="PF14223">
    <property type="entry name" value="Retrotran_gag_2"/>
    <property type="match status" value="1"/>
</dbReference>
<keyword evidence="1" id="KW-0378">Hydrolase</keyword>
<dbReference type="GO" id="GO:0008270">
    <property type="term" value="F:zinc ion binding"/>
    <property type="evidence" value="ECO:0007669"/>
    <property type="project" value="UniProtKB-KW"/>
</dbReference>
<evidence type="ECO:0000313" key="7">
    <source>
        <dbReference type="Proteomes" id="UP001165190"/>
    </source>
</evidence>
<keyword evidence="2" id="KW-0862">Zinc</keyword>
<evidence type="ECO:0000256" key="2">
    <source>
        <dbReference type="PROSITE-ProRule" id="PRU00047"/>
    </source>
</evidence>
<feature type="compositionally biased region" description="Polar residues" evidence="3">
    <location>
        <begin position="873"/>
        <end position="888"/>
    </location>
</feature>
<feature type="region of interest" description="Disordered" evidence="3">
    <location>
        <begin position="873"/>
        <end position="927"/>
    </location>
</feature>
<evidence type="ECO:0000256" key="1">
    <source>
        <dbReference type="ARBA" id="ARBA00022750"/>
    </source>
</evidence>
<feature type="domain" description="Integrase catalytic" evidence="5">
    <location>
        <begin position="612"/>
        <end position="775"/>
    </location>
</feature>
<keyword evidence="1" id="KW-0645">Protease</keyword>
<dbReference type="InterPro" id="IPR036397">
    <property type="entry name" value="RNaseH_sf"/>
</dbReference>
<dbReference type="GO" id="GO:0015074">
    <property type="term" value="P:DNA integration"/>
    <property type="evidence" value="ECO:0007669"/>
    <property type="project" value="InterPro"/>
</dbReference>
<evidence type="ECO:0008006" key="8">
    <source>
        <dbReference type="Google" id="ProtNLM"/>
    </source>
</evidence>
<dbReference type="InterPro" id="IPR001584">
    <property type="entry name" value="Integrase_cat-core"/>
</dbReference>
<comment type="caution">
    <text evidence="6">The sequence shown here is derived from an EMBL/GenBank/DDBJ whole genome shotgun (WGS) entry which is preliminary data.</text>
</comment>
<feature type="compositionally biased region" description="Polar residues" evidence="3">
    <location>
        <begin position="994"/>
        <end position="1003"/>
    </location>
</feature>
<feature type="compositionally biased region" description="Basic and acidic residues" evidence="3">
    <location>
        <begin position="980"/>
        <end position="990"/>
    </location>
</feature>
<dbReference type="OrthoDB" id="414945at2759"/>
<feature type="domain" description="CCHC-type" evidence="4">
    <location>
        <begin position="304"/>
        <end position="317"/>
    </location>
</feature>
<evidence type="ECO:0000313" key="6">
    <source>
        <dbReference type="EMBL" id="GMI81878.1"/>
    </source>
</evidence>
<feature type="compositionally biased region" description="Low complexity" evidence="3">
    <location>
        <begin position="917"/>
        <end position="927"/>
    </location>
</feature>
<dbReference type="Gene3D" id="3.30.420.10">
    <property type="entry name" value="Ribonuclease H-like superfamily/Ribonuclease H"/>
    <property type="match status" value="1"/>
</dbReference>
<keyword evidence="2" id="KW-0479">Metal-binding</keyword>
<dbReference type="PROSITE" id="PS50994">
    <property type="entry name" value="INTEGRASE"/>
    <property type="match status" value="1"/>
</dbReference>